<dbReference type="Pfam" id="PF00023">
    <property type="entry name" value="Ank"/>
    <property type="match status" value="1"/>
</dbReference>
<dbReference type="Proteomes" id="UP001562425">
    <property type="component" value="Unassembled WGS sequence"/>
</dbReference>
<organism evidence="4 5">
    <name type="scientific">Culex pipiens pipiens</name>
    <name type="common">Northern house mosquito</name>
    <dbReference type="NCBI Taxonomy" id="38569"/>
    <lineage>
        <taxon>Eukaryota</taxon>
        <taxon>Metazoa</taxon>
        <taxon>Ecdysozoa</taxon>
        <taxon>Arthropoda</taxon>
        <taxon>Hexapoda</taxon>
        <taxon>Insecta</taxon>
        <taxon>Pterygota</taxon>
        <taxon>Neoptera</taxon>
        <taxon>Endopterygota</taxon>
        <taxon>Diptera</taxon>
        <taxon>Nematocera</taxon>
        <taxon>Culicoidea</taxon>
        <taxon>Culicidae</taxon>
        <taxon>Culicinae</taxon>
        <taxon>Culicini</taxon>
        <taxon>Culex</taxon>
        <taxon>Culex</taxon>
    </lineage>
</organism>
<dbReference type="Gene3D" id="1.25.40.20">
    <property type="entry name" value="Ankyrin repeat-containing domain"/>
    <property type="match status" value="2"/>
</dbReference>
<keyword evidence="5" id="KW-1185">Reference proteome</keyword>
<dbReference type="EMBL" id="JBEHCU010008547">
    <property type="protein sequence ID" value="KAL1381811.1"/>
    <property type="molecule type" value="Genomic_DNA"/>
</dbReference>
<reference evidence="4 5" key="1">
    <citation type="submission" date="2024-05" db="EMBL/GenBank/DDBJ databases">
        <title>Culex pipiens pipiens assembly and annotation.</title>
        <authorList>
            <person name="Alout H."/>
            <person name="Durand T."/>
        </authorList>
    </citation>
    <scope>NUCLEOTIDE SEQUENCE [LARGE SCALE GENOMIC DNA]</scope>
    <source>
        <strain evidence="4">HA-2024</strain>
        <tissue evidence="4">Whole body</tissue>
    </source>
</reference>
<protein>
    <submittedName>
        <fullName evidence="4">Uncharacterized protein</fullName>
    </submittedName>
</protein>
<dbReference type="AlphaFoldDB" id="A0ABD1CYS8"/>
<dbReference type="PANTHER" id="PTHR24198:SF195">
    <property type="entry name" value="DEATH DOMAIN-CONTAINING PROTEIN"/>
    <property type="match status" value="1"/>
</dbReference>
<proteinExistence type="predicted"/>
<keyword evidence="1" id="KW-0677">Repeat</keyword>
<evidence type="ECO:0000256" key="1">
    <source>
        <dbReference type="ARBA" id="ARBA00022737"/>
    </source>
</evidence>
<dbReference type="PROSITE" id="PS50297">
    <property type="entry name" value="ANK_REP_REGION"/>
    <property type="match status" value="2"/>
</dbReference>
<dbReference type="PROSITE" id="PS50088">
    <property type="entry name" value="ANK_REPEAT"/>
    <property type="match status" value="2"/>
</dbReference>
<gene>
    <name evidence="4" type="ORF">pipiens_013333</name>
</gene>
<dbReference type="InterPro" id="IPR036770">
    <property type="entry name" value="Ankyrin_rpt-contain_sf"/>
</dbReference>
<evidence type="ECO:0000313" key="5">
    <source>
        <dbReference type="Proteomes" id="UP001562425"/>
    </source>
</evidence>
<dbReference type="SUPFAM" id="SSF48403">
    <property type="entry name" value="Ankyrin repeat"/>
    <property type="match status" value="2"/>
</dbReference>
<evidence type="ECO:0000313" key="4">
    <source>
        <dbReference type="EMBL" id="KAL1381811.1"/>
    </source>
</evidence>
<feature type="repeat" description="ANK" evidence="3">
    <location>
        <begin position="651"/>
        <end position="683"/>
    </location>
</feature>
<evidence type="ECO:0000256" key="2">
    <source>
        <dbReference type="ARBA" id="ARBA00023043"/>
    </source>
</evidence>
<sequence length="710" mass="82833">MEEFGFGLFDDLLEGEVHPLQIDDCEDEEDYLRKLKDKKQNIYAPVAGDTKLHRAIRSGKQIEINGLIEVYREDFDKVRDHLVAKYQWNGEDKIWLRKTILVASKHEEYSHTTIFTCVRKSGPIYERVEKAVQKYKLKLSHRWKHSVVLGRLIERNIALEYCFEGIRNDPQLLDLKEHETTTILLLLIRSGHRDFVLEMYTKHPEVKSFFNSDGAFELLQKAIADQNRETIQFILAHHEGYLKSDMDKLKDQVVCCQYYTKEFYEKHRDLLKEFFPELRDSIEERMTKAHTSKYYYGIEGSFAKANIDVSNFDKLPEPYPTVRGSNGETLLHLAVDKNDKELLVRMLEAGCELDELDNDGNHPVHLVKSEEMLDLIIDRHPEGRNLIQRTNNDGCSVLHKVCQQRMDHKPLINLLEKVIDYGADVHQLTKHGESAVFFVGNCRLLDVLLKHKVELDFINNYGETPLQRHLHSGNTCMAMPLFSYVHDLPSFKEHAHKYLAPMLNQSGHVYTYDYKVIFEKYPEASRIMLDSVYEHSREEACRLFSKACTTGFVYVVELFLDGNYDLDYNYKDQYEDTPFLGLINHMDQVTARVIKRLLEKGVDLRARCRWGRDALMYLIWRYRTAKWNGLGLDTVQLMLDHGASINTTDEDGNTPLHLAFKQKELELVEFLIQNGANSGAVNNNGKRPFEMAPALERELFYFYCDELCRT</sequence>
<feature type="repeat" description="ANK" evidence="3">
    <location>
        <begin position="326"/>
        <end position="358"/>
    </location>
</feature>
<dbReference type="InterPro" id="IPR002110">
    <property type="entry name" value="Ankyrin_rpt"/>
</dbReference>
<keyword evidence="2 3" id="KW-0040">ANK repeat</keyword>
<dbReference type="PANTHER" id="PTHR24198">
    <property type="entry name" value="ANKYRIN REPEAT AND PROTEIN KINASE DOMAIN-CONTAINING PROTEIN"/>
    <property type="match status" value="1"/>
</dbReference>
<name>A0ABD1CYS8_CULPP</name>
<evidence type="ECO:0000256" key="3">
    <source>
        <dbReference type="PROSITE-ProRule" id="PRU00023"/>
    </source>
</evidence>
<comment type="caution">
    <text evidence="4">The sequence shown here is derived from an EMBL/GenBank/DDBJ whole genome shotgun (WGS) entry which is preliminary data.</text>
</comment>
<dbReference type="Pfam" id="PF12796">
    <property type="entry name" value="Ank_2"/>
    <property type="match status" value="1"/>
</dbReference>
<dbReference type="SMART" id="SM00248">
    <property type="entry name" value="ANK"/>
    <property type="match status" value="7"/>
</dbReference>
<accession>A0ABD1CYS8</accession>